<dbReference type="EMBL" id="KQ980414">
    <property type="protein sequence ID" value="KYN16145.1"/>
    <property type="molecule type" value="Genomic_DNA"/>
</dbReference>
<evidence type="ECO:0000313" key="3">
    <source>
        <dbReference type="Proteomes" id="UP000078492"/>
    </source>
</evidence>
<feature type="transmembrane region" description="Helical" evidence="1">
    <location>
        <begin position="41"/>
        <end position="63"/>
    </location>
</feature>
<name>A0A151J294_9HYME</name>
<dbReference type="AlphaFoldDB" id="A0A151J294"/>
<proteinExistence type="predicted"/>
<reference evidence="2 3" key="1">
    <citation type="submission" date="2015-09" db="EMBL/GenBank/DDBJ databases">
        <title>Trachymyrmex cornetzi WGS genome.</title>
        <authorList>
            <person name="Nygaard S."/>
            <person name="Hu H."/>
            <person name="Boomsma J."/>
            <person name="Zhang G."/>
        </authorList>
    </citation>
    <scope>NUCLEOTIDE SEQUENCE [LARGE SCALE GENOMIC DNA]</scope>
    <source>
        <strain evidence="2">Tcor2-1</strain>
        <tissue evidence="2">Whole body</tissue>
    </source>
</reference>
<keyword evidence="3" id="KW-1185">Reference proteome</keyword>
<organism evidence="2 3">
    <name type="scientific">Trachymyrmex cornetzi</name>
    <dbReference type="NCBI Taxonomy" id="471704"/>
    <lineage>
        <taxon>Eukaryota</taxon>
        <taxon>Metazoa</taxon>
        <taxon>Ecdysozoa</taxon>
        <taxon>Arthropoda</taxon>
        <taxon>Hexapoda</taxon>
        <taxon>Insecta</taxon>
        <taxon>Pterygota</taxon>
        <taxon>Neoptera</taxon>
        <taxon>Endopterygota</taxon>
        <taxon>Hymenoptera</taxon>
        <taxon>Apocrita</taxon>
        <taxon>Aculeata</taxon>
        <taxon>Formicoidea</taxon>
        <taxon>Formicidae</taxon>
        <taxon>Myrmicinae</taxon>
        <taxon>Trachymyrmex</taxon>
    </lineage>
</organism>
<keyword evidence="1" id="KW-0472">Membrane</keyword>
<accession>A0A151J294</accession>
<evidence type="ECO:0000313" key="2">
    <source>
        <dbReference type="EMBL" id="KYN16145.1"/>
    </source>
</evidence>
<evidence type="ECO:0000256" key="1">
    <source>
        <dbReference type="SAM" id="Phobius"/>
    </source>
</evidence>
<gene>
    <name evidence="2" type="ORF">ALC57_11599</name>
</gene>
<protein>
    <submittedName>
        <fullName evidence="2">Uncharacterized protein</fullName>
    </submittedName>
</protein>
<keyword evidence="1" id="KW-0812">Transmembrane</keyword>
<dbReference type="Proteomes" id="UP000078492">
    <property type="component" value="Unassembled WGS sequence"/>
</dbReference>
<keyword evidence="1" id="KW-1133">Transmembrane helix</keyword>
<sequence length="64" mass="7242">MPQDKMPPRPHSRKYPSVFSFGTNGAEYNIKTQPRGSFDQLINRALFLVRILSLTGFISFALLA</sequence>